<evidence type="ECO:0000256" key="2">
    <source>
        <dbReference type="ARBA" id="ARBA00024195"/>
    </source>
</evidence>
<dbReference type="InterPro" id="IPR009003">
    <property type="entry name" value="Peptidase_S1_PA"/>
</dbReference>
<reference evidence="4 5" key="1">
    <citation type="submission" date="2015-05" db="EMBL/GenBank/DDBJ databases">
        <title>Evolution of Trichinella species and genotypes.</title>
        <authorList>
            <person name="Korhonen P.K."/>
            <person name="Edoardo P."/>
            <person name="Giuseppe L.R."/>
            <person name="Gasser R.B."/>
        </authorList>
    </citation>
    <scope>NUCLEOTIDE SEQUENCE [LARGE SCALE GENOMIC DNA]</scope>
    <source>
        <strain evidence="4">ISS10</strain>
    </source>
</reference>
<evidence type="ECO:0000313" key="4">
    <source>
        <dbReference type="EMBL" id="KRZ47260.1"/>
    </source>
</evidence>
<dbReference type="InterPro" id="IPR051487">
    <property type="entry name" value="Ser/Thr_Proteases_Immune/Dev"/>
</dbReference>
<dbReference type="Proteomes" id="UP000054721">
    <property type="component" value="Unassembled WGS sequence"/>
</dbReference>
<dbReference type="Gene3D" id="2.40.10.10">
    <property type="entry name" value="Trypsin-like serine proteases"/>
    <property type="match status" value="1"/>
</dbReference>
<dbReference type="PANTHER" id="PTHR24256">
    <property type="entry name" value="TRYPTASE-RELATED"/>
    <property type="match status" value="1"/>
</dbReference>
<evidence type="ECO:0000313" key="5">
    <source>
        <dbReference type="Proteomes" id="UP000054721"/>
    </source>
</evidence>
<sequence length="118" mass="13592">PPSRNYQPDFRECYTAGWGKIGDATNRHWKYLTQMRLRVIPCEPRIKPTLTLQPICADGQLNGRYIFDGDSGSPLFCLVNNTWIQYAILATTFAPHKHVKEIRFAAVGNYVTWIETFI</sequence>
<dbReference type="Pfam" id="PF00089">
    <property type="entry name" value="Trypsin"/>
    <property type="match status" value="1"/>
</dbReference>
<accession>A0A0V1KJW1</accession>
<feature type="domain" description="Peptidase S1" evidence="3">
    <location>
        <begin position="8"/>
        <end position="114"/>
    </location>
</feature>
<proteinExistence type="inferred from homology"/>
<dbReference type="SUPFAM" id="SSF50494">
    <property type="entry name" value="Trypsin-like serine proteases"/>
    <property type="match status" value="1"/>
</dbReference>
<comment type="caution">
    <text evidence="4">The sequence shown here is derived from an EMBL/GenBank/DDBJ whole genome shotgun (WGS) entry which is preliminary data.</text>
</comment>
<dbReference type="AlphaFoldDB" id="A0A0V1KJW1"/>
<name>A0A0V1KJW1_9BILA</name>
<feature type="non-terminal residue" evidence="4">
    <location>
        <position position="118"/>
    </location>
</feature>
<organism evidence="4 5">
    <name type="scientific">Trichinella nativa</name>
    <dbReference type="NCBI Taxonomy" id="6335"/>
    <lineage>
        <taxon>Eukaryota</taxon>
        <taxon>Metazoa</taxon>
        <taxon>Ecdysozoa</taxon>
        <taxon>Nematoda</taxon>
        <taxon>Enoplea</taxon>
        <taxon>Dorylaimia</taxon>
        <taxon>Trichinellida</taxon>
        <taxon>Trichinellidae</taxon>
        <taxon>Trichinella</taxon>
    </lineage>
</organism>
<keyword evidence="1" id="KW-1015">Disulfide bond</keyword>
<evidence type="ECO:0000259" key="3">
    <source>
        <dbReference type="Pfam" id="PF00089"/>
    </source>
</evidence>
<protein>
    <submittedName>
        <fullName evidence="4">Serine protease 38</fullName>
    </submittedName>
</protein>
<keyword evidence="4" id="KW-0645">Protease</keyword>
<keyword evidence="4" id="KW-0378">Hydrolase</keyword>
<dbReference type="GO" id="GO:0004252">
    <property type="term" value="F:serine-type endopeptidase activity"/>
    <property type="evidence" value="ECO:0007669"/>
    <property type="project" value="InterPro"/>
</dbReference>
<dbReference type="OrthoDB" id="60866at2759"/>
<gene>
    <name evidence="4" type="primary">Prss38</name>
    <name evidence="4" type="ORF">T02_10637</name>
</gene>
<keyword evidence="5" id="KW-1185">Reference proteome</keyword>
<dbReference type="InterPro" id="IPR043504">
    <property type="entry name" value="Peptidase_S1_PA_chymotrypsin"/>
</dbReference>
<dbReference type="EMBL" id="JYDW01001065">
    <property type="protein sequence ID" value="KRZ47260.1"/>
    <property type="molecule type" value="Genomic_DNA"/>
</dbReference>
<dbReference type="GO" id="GO:0006508">
    <property type="term" value="P:proteolysis"/>
    <property type="evidence" value="ECO:0007669"/>
    <property type="project" value="UniProtKB-KW"/>
</dbReference>
<evidence type="ECO:0000256" key="1">
    <source>
        <dbReference type="ARBA" id="ARBA00023157"/>
    </source>
</evidence>
<comment type="similarity">
    <text evidence="2">Belongs to the peptidase S1 family. CLIP subfamily.</text>
</comment>
<dbReference type="InterPro" id="IPR001254">
    <property type="entry name" value="Trypsin_dom"/>
</dbReference>